<evidence type="ECO:0000313" key="3">
    <source>
        <dbReference type="Proteomes" id="UP001201163"/>
    </source>
</evidence>
<evidence type="ECO:0000256" key="1">
    <source>
        <dbReference type="SAM" id="MobiDB-lite"/>
    </source>
</evidence>
<dbReference type="EMBL" id="JAKELL010000145">
    <property type="protein sequence ID" value="KAH8980112.1"/>
    <property type="molecule type" value="Genomic_DNA"/>
</dbReference>
<dbReference type="AlphaFoldDB" id="A0AAD4LBH7"/>
<feature type="region of interest" description="Disordered" evidence="1">
    <location>
        <begin position="1"/>
        <end position="67"/>
    </location>
</feature>
<sequence length="578" mass="64035">MSDPRATDSNPKSRPGPGPGLGPGPRSNPQVSSPPGSIRSTSGPSQGPSSVTAVQSPSLFDTLTKPTTEGYPATEVIKYLIEVVGRDVVSFRRNAQVAYLLVDRARDICDAINIHVKKTESGTDWSSFEKFSDAIDPVEDALFKLIAFTEDEKTLHLIEGNSVHDCIASADNWVTNREEIWTTLDHLETTTELTNLFSGVNVSSRLAEREEARNHDDKTLLGDVIEDIDRAFSSLAKAPHDVVPTMIENLDELFNKVSAGDIPPDLTEFALKTGLLVQGVTRLAYETPSLDPKTASHLRSAPIWGAAAQLVELLTHDDVTESMDNVRVKYNEFLRLLNNTEDLDVPKSYINLLKLAGQVRRPFHSQAVALISLCRVLVTEFEKDTHRTSDNLVVLEEALNATHKALQEAIAAVAELKTFNLDNFEDHPAYKALTRAQRYVKKCHNTFALGNWSQEELIIADAVRKDKERMDWLNRLLQTRPPLASQVKIEQIELTVAVYDGSTSKSNHVHQTTFLVEGSTRLSAVRWTVAGALAEPLRKRARLGGEFRLVSEDTECELHDTVSQVAGSKKKYTLKLIV</sequence>
<name>A0AAD4LBH7_9AGAM</name>
<evidence type="ECO:0000313" key="2">
    <source>
        <dbReference type="EMBL" id="KAH8980112.1"/>
    </source>
</evidence>
<reference evidence="2" key="1">
    <citation type="submission" date="2022-01" db="EMBL/GenBank/DDBJ databases">
        <title>Comparative genomics reveals a dynamic genome evolution in the ectomycorrhizal milk-cap (Lactarius) mushrooms.</title>
        <authorList>
            <consortium name="DOE Joint Genome Institute"/>
            <person name="Lebreton A."/>
            <person name="Tang N."/>
            <person name="Kuo A."/>
            <person name="LaButti K."/>
            <person name="Drula E."/>
            <person name="Barry K."/>
            <person name="Clum A."/>
            <person name="Lipzen A."/>
            <person name="Mousain D."/>
            <person name="Ng V."/>
            <person name="Wang R."/>
            <person name="Wang X."/>
            <person name="Dai Y."/>
            <person name="Henrissat B."/>
            <person name="Grigoriev I.V."/>
            <person name="Guerin-Laguette A."/>
            <person name="Yu F."/>
            <person name="Martin F.M."/>
        </authorList>
    </citation>
    <scope>NUCLEOTIDE SEQUENCE</scope>
    <source>
        <strain evidence="2">QP</strain>
    </source>
</reference>
<proteinExistence type="predicted"/>
<organism evidence="2 3">
    <name type="scientific">Lactarius akahatsu</name>
    <dbReference type="NCBI Taxonomy" id="416441"/>
    <lineage>
        <taxon>Eukaryota</taxon>
        <taxon>Fungi</taxon>
        <taxon>Dikarya</taxon>
        <taxon>Basidiomycota</taxon>
        <taxon>Agaricomycotina</taxon>
        <taxon>Agaricomycetes</taxon>
        <taxon>Russulales</taxon>
        <taxon>Russulaceae</taxon>
        <taxon>Lactarius</taxon>
    </lineage>
</organism>
<keyword evidence="3" id="KW-1185">Reference proteome</keyword>
<dbReference type="Proteomes" id="UP001201163">
    <property type="component" value="Unassembled WGS sequence"/>
</dbReference>
<protein>
    <submittedName>
        <fullName evidence="2">Uncharacterized protein</fullName>
    </submittedName>
</protein>
<gene>
    <name evidence="2" type="ORF">EDB92DRAFT_1901621</name>
</gene>
<feature type="compositionally biased region" description="Polar residues" evidence="1">
    <location>
        <begin position="27"/>
        <end position="67"/>
    </location>
</feature>
<comment type="caution">
    <text evidence="2">The sequence shown here is derived from an EMBL/GenBank/DDBJ whole genome shotgun (WGS) entry which is preliminary data.</text>
</comment>
<accession>A0AAD4LBH7</accession>